<keyword evidence="4" id="KW-1185">Reference proteome</keyword>
<reference evidence="2 4" key="1">
    <citation type="submission" date="2016-10" db="EMBL/GenBank/DDBJ databases">
        <authorList>
            <person name="Varghese N."/>
            <person name="Submissions S."/>
        </authorList>
    </citation>
    <scope>NUCLEOTIDE SEQUENCE [LARGE SCALE GENOMIC DNA]</scope>
    <source>
        <strain evidence="2 4">CGMCC 1.7071</strain>
    </source>
</reference>
<organism evidence="1 3">
    <name type="scientific">Rhizobium tibeticum</name>
    <dbReference type="NCBI Taxonomy" id="501024"/>
    <lineage>
        <taxon>Bacteria</taxon>
        <taxon>Pseudomonadati</taxon>
        <taxon>Pseudomonadota</taxon>
        <taxon>Alphaproteobacteria</taxon>
        <taxon>Hyphomicrobiales</taxon>
        <taxon>Rhizobiaceae</taxon>
        <taxon>Rhizobium/Agrobacterium group</taxon>
        <taxon>Rhizobium</taxon>
    </lineage>
</organism>
<dbReference type="EMBL" id="FNXB01000002">
    <property type="protein sequence ID" value="SEH45485.1"/>
    <property type="molecule type" value="Genomic_DNA"/>
</dbReference>
<dbReference type="Proteomes" id="UP000198939">
    <property type="component" value="Unassembled WGS sequence"/>
</dbReference>
<accession>A0A1H8C8M1</accession>
<protein>
    <submittedName>
        <fullName evidence="1">Uncharacterized protein</fullName>
    </submittedName>
</protein>
<reference evidence="1" key="3">
    <citation type="submission" date="2016-10" db="EMBL/GenBank/DDBJ databases">
        <authorList>
            <person name="de Groot N.N."/>
        </authorList>
    </citation>
    <scope>NUCLEOTIDE SEQUENCE [LARGE SCALE GENOMIC DNA]</scope>
    <source>
        <strain evidence="1">CCBAU85039</strain>
    </source>
</reference>
<sequence>MAKRPVILVVGVGLSGNRTDDAFNRLAHVIDHEPDFVRHQKTCLVDFSILDRRRGCKPSRLVMSTEASDLAPSISLTLIRSKALKRLLGSSSMNNRYHFPRLITGE</sequence>
<dbReference type="Proteomes" id="UP000183063">
    <property type="component" value="Unassembled WGS sequence"/>
</dbReference>
<gene>
    <name evidence="1" type="ORF">RTCCBAU85039_0472</name>
    <name evidence="2" type="ORF">SAMN05216228_100124</name>
</gene>
<dbReference type="AlphaFoldDB" id="A0A1H8C8M1"/>
<evidence type="ECO:0000313" key="3">
    <source>
        <dbReference type="Proteomes" id="UP000183063"/>
    </source>
</evidence>
<evidence type="ECO:0000313" key="2">
    <source>
        <dbReference type="EMBL" id="SEM90794.1"/>
    </source>
</evidence>
<reference evidence="3" key="2">
    <citation type="submission" date="2016-10" db="EMBL/GenBank/DDBJ databases">
        <authorList>
            <person name="Wibberg D."/>
        </authorList>
    </citation>
    <scope>NUCLEOTIDE SEQUENCE [LARGE SCALE GENOMIC DNA]</scope>
</reference>
<dbReference type="STRING" id="501024.RTCCBAU85039_0472"/>
<name>A0A1H8C8M1_9HYPH</name>
<proteinExistence type="predicted"/>
<dbReference type="EMBL" id="FOCV01000001">
    <property type="protein sequence ID" value="SEM90794.1"/>
    <property type="molecule type" value="Genomic_DNA"/>
</dbReference>
<dbReference type="RefSeq" id="WP_167371537.1">
    <property type="nucleotide sequence ID" value="NZ_FNXB01000002.1"/>
</dbReference>
<evidence type="ECO:0000313" key="4">
    <source>
        <dbReference type="Proteomes" id="UP000198939"/>
    </source>
</evidence>
<evidence type="ECO:0000313" key="1">
    <source>
        <dbReference type="EMBL" id="SEH45485.1"/>
    </source>
</evidence>